<accession>A0A507EF15</accession>
<organism evidence="3 4">
    <name type="scientific">Powellomyces hirtus</name>
    <dbReference type="NCBI Taxonomy" id="109895"/>
    <lineage>
        <taxon>Eukaryota</taxon>
        <taxon>Fungi</taxon>
        <taxon>Fungi incertae sedis</taxon>
        <taxon>Chytridiomycota</taxon>
        <taxon>Chytridiomycota incertae sedis</taxon>
        <taxon>Chytridiomycetes</taxon>
        <taxon>Spizellomycetales</taxon>
        <taxon>Powellomycetaceae</taxon>
        <taxon>Powellomyces</taxon>
    </lineage>
</organism>
<sequence length="349" mass="38583">MDYFFGSSGAAAVGNKKLRCRIGPSLDTMAVASVNDESKPHFIDSPFFTGYVGVRVKNFKGVTPDGSVPIDTLPYFENKKRLFSIQVCGRFKHEYTANEVVFGSSFERKVTPPTGAWVAMKFANLIDPALKSDVYAEKPWLWSPALCSYNVVNVTKATTPVSNAHPSRPIDRTSGTEEHIGPDMSKPKNAQYEMSYPTSSAAAAAAVAANASAPKPDEMLGKWVWAGTTELEEDNALLFSEKPPIPADGISERRKYFQKEAARKKVIFTPDNIYNVEMFAPFIDLNTFDLNLGININLLQYLNKHPLRLMSKSISKDIPFFIIEFALVEEGEEDEDFDAGSPVSATSHQ</sequence>
<dbReference type="Pfam" id="PF08588">
    <property type="entry name" value="Duc1"/>
    <property type="match status" value="1"/>
</dbReference>
<feature type="domain" description="Domain of unknown function at the cortex 1" evidence="2">
    <location>
        <begin position="17"/>
        <end position="328"/>
    </location>
</feature>
<dbReference type="AlphaFoldDB" id="A0A507EF15"/>
<name>A0A507EF15_9FUNG</name>
<dbReference type="STRING" id="109895.A0A507EF15"/>
<dbReference type="PANTHER" id="PTHR34826">
    <property type="entry name" value="UPF0590 PROTEIN C409.17C"/>
    <property type="match status" value="1"/>
</dbReference>
<gene>
    <name evidence="3" type="ORF">PhCBS80983_g00751</name>
</gene>
<proteinExistence type="predicted"/>
<reference evidence="3 4" key="1">
    <citation type="journal article" date="2019" name="Sci. Rep.">
        <title>Comparative genomics of chytrid fungi reveal insights into the obligate biotrophic and pathogenic lifestyle of Synchytrium endobioticum.</title>
        <authorList>
            <person name="van de Vossenberg B.T.L.H."/>
            <person name="Warris S."/>
            <person name="Nguyen H.D.T."/>
            <person name="van Gent-Pelzer M.P.E."/>
            <person name="Joly D.L."/>
            <person name="van de Geest H.C."/>
            <person name="Bonants P.J.M."/>
            <person name="Smith D.S."/>
            <person name="Levesque C.A."/>
            <person name="van der Lee T.A.J."/>
        </authorList>
    </citation>
    <scope>NUCLEOTIDE SEQUENCE [LARGE SCALE GENOMIC DNA]</scope>
    <source>
        <strain evidence="3 4">CBS 809.83</strain>
    </source>
</reference>
<feature type="compositionally biased region" description="Basic and acidic residues" evidence="1">
    <location>
        <begin position="168"/>
        <end position="181"/>
    </location>
</feature>
<dbReference type="InterPro" id="IPR013897">
    <property type="entry name" value="Duc1"/>
</dbReference>
<dbReference type="Proteomes" id="UP000318582">
    <property type="component" value="Unassembled WGS sequence"/>
</dbReference>
<evidence type="ECO:0000313" key="4">
    <source>
        <dbReference type="Proteomes" id="UP000318582"/>
    </source>
</evidence>
<feature type="region of interest" description="Disordered" evidence="1">
    <location>
        <begin position="160"/>
        <end position="184"/>
    </location>
</feature>
<dbReference type="EMBL" id="QEAQ01000005">
    <property type="protein sequence ID" value="TPX61846.1"/>
    <property type="molecule type" value="Genomic_DNA"/>
</dbReference>
<protein>
    <recommendedName>
        <fullName evidence="2">Domain of unknown function at the cortex 1 domain-containing protein</fullName>
    </recommendedName>
</protein>
<dbReference type="PANTHER" id="PTHR34826:SF2">
    <property type="entry name" value="UPF0590 PROTEIN C409.17C"/>
    <property type="match status" value="1"/>
</dbReference>
<keyword evidence="4" id="KW-1185">Reference proteome</keyword>
<comment type="caution">
    <text evidence="3">The sequence shown here is derived from an EMBL/GenBank/DDBJ whole genome shotgun (WGS) entry which is preliminary data.</text>
</comment>
<evidence type="ECO:0000313" key="3">
    <source>
        <dbReference type="EMBL" id="TPX61846.1"/>
    </source>
</evidence>
<evidence type="ECO:0000259" key="2">
    <source>
        <dbReference type="Pfam" id="PF08588"/>
    </source>
</evidence>
<evidence type="ECO:0000256" key="1">
    <source>
        <dbReference type="SAM" id="MobiDB-lite"/>
    </source>
</evidence>